<dbReference type="STRING" id="101127.A0A1X2GMY2"/>
<comment type="similarity">
    <text evidence="1">Belongs to the 'GDXG' lipolytic enzyme family.</text>
</comment>
<organism evidence="4 5">
    <name type="scientific">Hesseltinella vesiculosa</name>
    <dbReference type="NCBI Taxonomy" id="101127"/>
    <lineage>
        <taxon>Eukaryota</taxon>
        <taxon>Fungi</taxon>
        <taxon>Fungi incertae sedis</taxon>
        <taxon>Mucoromycota</taxon>
        <taxon>Mucoromycotina</taxon>
        <taxon>Mucoromycetes</taxon>
        <taxon>Mucorales</taxon>
        <taxon>Cunninghamellaceae</taxon>
        <taxon>Hesseltinella</taxon>
    </lineage>
</organism>
<dbReference type="InterPro" id="IPR029058">
    <property type="entry name" value="AB_hydrolase_fold"/>
</dbReference>
<dbReference type="SUPFAM" id="SSF53474">
    <property type="entry name" value="alpha/beta-Hydrolases"/>
    <property type="match status" value="1"/>
</dbReference>
<dbReference type="InterPro" id="IPR013094">
    <property type="entry name" value="AB_hydrolase_3"/>
</dbReference>
<name>A0A1X2GMY2_9FUNG</name>
<evidence type="ECO:0000256" key="2">
    <source>
        <dbReference type="ARBA" id="ARBA00022801"/>
    </source>
</evidence>
<accession>A0A1X2GMY2</accession>
<keyword evidence="5" id="KW-1185">Reference proteome</keyword>
<dbReference type="AlphaFoldDB" id="A0A1X2GMY2"/>
<evidence type="ECO:0000313" key="5">
    <source>
        <dbReference type="Proteomes" id="UP000242146"/>
    </source>
</evidence>
<keyword evidence="2" id="KW-0378">Hydrolase</keyword>
<dbReference type="PANTHER" id="PTHR48081:SF26">
    <property type="entry name" value="ALPHA_BETA HYDROLASE FOLD-3 DOMAIN-CONTAINING PROTEIN"/>
    <property type="match status" value="1"/>
</dbReference>
<dbReference type="EMBL" id="MCGT01000008">
    <property type="protein sequence ID" value="ORX57513.1"/>
    <property type="molecule type" value="Genomic_DNA"/>
</dbReference>
<dbReference type="Proteomes" id="UP000242146">
    <property type="component" value="Unassembled WGS sequence"/>
</dbReference>
<evidence type="ECO:0000313" key="4">
    <source>
        <dbReference type="EMBL" id="ORX57513.1"/>
    </source>
</evidence>
<proteinExistence type="inferred from homology"/>
<feature type="domain" description="Alpha/beta hydrolase fold-3" evidence="3">
    <location>
        <begin position="98"/>
        <end position="312"/>
    </location>
</feature>
<evidence type="ECO:0000259" key="3">
    <source>
        <dbReference type="Pfam" id="PF07859"/>
    </source>
</evidence>
<dbReference type="PANTHER" id="PTHR48081">
    <property type="entry name" value="AB HYDROLASE SUPERFAMILY PROTEIN C4A8.06C"/>
    <property type="match status" value="1"/>
</dbReference>
<evidence type="ECO:0000256" key="1">
    <source>
        <dbReference type="ARBA" id="ARBA00010515"/>
    </source>
</evidence>
<gene>
    <name evidence="4" type="ORF">DM01DRAFT_260803</name>
</gene>
<dbReference type="PROSITE" id="PS01173">
    <property type="entry name" value="LIPASE_GDXG_HIS"/>
    <property type="match status" value="1"/>
</dbReference>
<sequence length="379" mass="42670">MQAFRDQTLPYSSLDFWRLILIGTSLLTPLTSRIEEASFLIKPRPLDCVGLLRPCDQAETGQRLLGAEWMSAVSMWQTVWPSPSPPSLSQPMSKERIVLYLHGGAYCAMSAQTHRILTHKISKATGRRLFAINYRLAPEHKFPCALHDAVQSYLYLIDPNEKYHFNPKRIMVMGDSAGGGLALALLLYLRDHGLPCPEGACLLSPWVDLTFQHPSWNDSSTFDYLPNDPSVLENMNPQPMYLGEDYTTEMLKHPYVSPLYADHFENLPPIMVQSGSCEPLRDEIAHLAQRIQDSISSFVHHEVYEDMVHVFQAFPLGKKPADAIKSIGWWARTGAAMISTYQTKQCQITPKGKDLVLGQFITRGLAPPLLGRRHRSIPG</sequence>
<protein>
    <recommendedName>
        <fullName evidence="3">Alpha/beta hydrolase fold-3 domain-containing protein</fullName>
    </recommendedName>
</protein>
<dbReference type="Pfam" id="PF07859">
    <property type="entry name" value="Abhydrolase_3"/>
    <property type="match status" value="1"/>
</dbReference>
<dbReference type="InterPro" id="IPR050300">
    <property type="entry name" value="GDXG_lipolytic_enzyme"/>
</dbReference>
<comment type="caution">
    <text evidence="4">The sequence shown here is derived from an EMBL/GenBank/DDBJ whole genome shotgun (WGS) entry which is preliminary data.</text>
</comment>
<dbReference type="Gene3D" id="3.40.50.1820">
    <property type="entry name" value="alpha/beta hydrolase"/>
    <property type="match status" value="1"/>
</dbReference>
<dbReference type="OrthoDB" id="408631at2759"/>
<dbReference type="GO" id="GO:0016787">
    <property type="term" value="F:hydrolase activity"/>
    <property type="evidence" value="ECO:0007669"/>
    <property type="project" value="UniProtKB-KW"/>
</dbReference>
<reference evidence="4 5" key="1">
    <citation type="submission" date="2016-07" db="EMBL/GenBank/DDBJ databases">
        <title>Pervasive Adenine N6-methylation of Active Genes in Fungi.</title>
        <authorList>
            <consortium name="DOE Joint Genome Institute"/>
            <person name="Mondo S.J."/>
            <person name="Dannebaum R.O."/>
            <person name="Kuo R.C."/>
            <person name="Labutti K."/>
            <person name="Haridas S."/>
            <person name="Kuo A."/>
            <person name="Salamov A."/>
            <person name="Ahrendt S.R."/>
            <person name="Lipzen A."/>
            <person name="Sullivan W."/>
            <person name="Andreopoulos W.B."/>
            <person name="Clum A."/>
            <person name="Lindquist E."/>
            <person name="Daum C."/>
            <person name="Ramamoorthy G.K."/>
            <person name="Gryganskyi A."/>
            <person name="Culley D."/>
            <person name="Magnuson J.K."/>
            <person name="James T.Y."/>
            <person name="O'Malley M.A."/>
            <person name="Stajich J.E."/>
            <person name="Spatafora J.W."/>
            <person name="Visel A."/>
            <person name="Grigoriev I.V."/>
        </authorList>
    </citation>
    <scope>NUCLEOTIDE SEQUENCE [LARGE SCALE GENOMIC DNA]</scope>
    <source>
        <strain evidence="4 5">NRRL 3301</strain>
    </source>
</reference>
<dbReference type="InterPro" id="IPR002168">
    <property type="entry name" value="Lipase_GDXG_HIS_AS"/>
</dbReference>